<protein>
    <recommendedName>
        <fullName evidence="2">argininosuccinate synthase</fullName>
        <ecNumber evidence="2">6.3.4.5</ecNumber>
    </recommendedName>
</protein>
<keyword evidence="3" id="KW-0055">Arginine biosynthesis</keyword>
<dbReference type="InterPro" id="IPR016181">
    <property type="entry name" value="Acyl_CoA_acyltransferase"/>
</dbReference>
<evidence type="ECO:0000256" key="7">
    <source>
        <dbReference type="ARBA" id="ARBA00022840"/>
    </source>
</evidence>
<dbReference type="SUPFAM" id="SSF69864">
    <property type="entry name" value="Argininosuccinate synthetase, C-terminal domain"/>
    <property type="match status" value="1"/>
</dbReference>
<dbReference type="PROSITE" id="PS00564">
    <property type="entry name" value="ARGININOSUCCIN_SYN_1"/>
    <property type="match status" value="1"/>
</dbReference>
<dbReference type="PANTHER" id="PTHR11587">
    <property type="entry name" value="ARGININOSUCCINATE SYNTHASE"/>
    <property type="match status" value="1"/>
</dbReference>
<feature type="domain" description="Arginosuccinate synthase C-terminal" evidence="9">
    <location>
        <begin position="365"/>
        <end position="580"/>
    </location>
</feature>
<feature type="domain" description="Arginosuccinate synthase-like N-terminal" evidence="8">
    <location>
        <begin position="196"/>
        <end position="356"/>
    </location>
</feature>
<evidence type="ECO:0000259" key="9">
    <source>
        <dbReference type="Pfam" id="PF20979"/>
    </source>
</evidence>
<dbReference type="EMBL" id="AP014610">
    <property type="protein sequence ID" value="BBA17807.1"/>
    <property type="molecule type" value="Genomic_DNA"/>
</dbReference>
<dbReference type="GeneID" id="66556762"/>
<evidence type="ECO:0000313" key="11">
    <source>
        <dbReference type="Proteomes" id="UP000262607"/>
    </source>
</evidence>
<dbReference type="InterPro" id="IPR018223">
    <property type="entry name" value="Arginosuc_synth_CS"/>
</dbReference>
<keyword evidence="6" id="KW-0547">Nucleotide-binding</keyword>
<dbReference type="RefSeq" id="WP_110548703.1">
    <property type="nucleotide sequence ID" value="NZ_AP014610.1"/>
</dbReference>
<keyword evidence="5" id="KW-0028">Amino-acid biosynthesis</keyword>
<dbReference type="Gene3D" id="3.40.630.30">
    <property type="match status" value="1"/>
</dbReference>
<dbReference type="Pfam" id="PF00764">
    <property type="entry name" value="Arginosuc_synth"/>
    <property type="match status" value="1"/>
</dbReference>
<evidence type="ECO:0000256" key="4">
    <source>
        <dbReference type="ARBA" id="ARBA00022598"/>
    </source>
</evidence>
<gene>
    <name evidence="10" type="primary">argGA</name>
    <name evidence="10" type="ORF">CPU2_308</name>
</gene>
<dbReference type="AlphaFoldDB" id="A0AAD1CLR3"/>
<evidence type="ECO:0000256" key="3">
    <source>
        <dbReference type="ARBA" id="ARBA00022571"/>
    </source>
</evidence>
<dbReference type="InterPro" id="IPR048268">
    <property type="entry name" value="Arginosuc_syn_C"/>
</dbReference>
<proteinExistence type="predicted"/>
<evidence type="ECO:0000256" key="2">
    <source>
        <dbReference type="ARBA" id="ARBA00012286"/>
    </source>
</evidence>
<keyword evidence="7" id="KW-0067">ATP-binding</keyword>
<comment type="pathway">
    <text evidence="1">Amino-acid biosynthesis; L-arginine biosynthesis; L-arginine from L-ornithine and carbamoyl phosphate: step 2/3.</text>
</comment>
<dbReference type="Gene3D" id="3.40.50.620">
    <property type="entry name" value="HUPs"/>
    <property type="match status" value="1"/>
</dbReference>
<dbReference type="GO" id="GO:0000053">
    <property type="term" value="P:argininosuccinate metabolic process"/>
    <property type="evidence" value="ECO:0007669"/>
    <property type="project" value="TreeGrafter"/>
</dbReference>
<evidence type="ECO:0000256" key="5">
    <source>
        <dbReference type="ARBA" id="ARBA00022605"/>
    </source>
</evidence>
<reference evidence="10 11" key="1">
    <citation type="submission" date="2014-06" db="EMBL/GenBank/DDBJ databases">
        <title>Genome sequence of the intracellular symbiont Blattabacterium cuenoti, strain CPU2 from the wood feeding cockroach Cryptocercus punctulatus.</title>
        <authorList>
            <person name="Kinjo Y."/>
            <person name="Ohkuma M."/>
            <person name="Tokuda G."/>
        </authorList>
    </citation>
    <scope>NUCLEOTIDE SEQUENCE [LARGE SCALE GENOMIC DNA]</scope>
    <source>
        <strain evidence="10 11">CPU2</strain>
    </source>
</reference>
<keyword evidence="4" id="KW-0436">Ligase</keyword>
<dbReference type="GO" id="GO:0004055">
    <property type="term" value="F:argininosuccinate synthase activity"/>
    <property type="evidence" value="ECO:0007669"/>
    <property type="project" value="UniProtKB-EC"/>
</dbReference>
<evidence type="ECO:0000256" key="1">
    <source>
        <dbReference type="ARBA" id="ARBA00004967"/>
    </source>
</evidence>
<dbReference type="Pfam" id="PF20979">
    <property type="entry name" value="Arginosuc_syn_C"/>
    <property type="match status" value="1"/>
</dbReference>
<evidence type="ECO:0000313" key="10">
    <source>
        <dbReference type="EMBL" id="BBA17807.1"/>
    </source>
</evidence>
<dbReference type="GO" id="GO:0000050">
    <property type="term" value="P:urea cycle"/>
    <property type="evidence" value="ECO:0007669"/>
    <property type="project" value="TreeGrafter"/>
</dbReference>
<dbReference type="InterPro" id="IPR014729">
    <property type="entry name" value="Rossmann-like_a/b/a_fold"/>
</dbReference>
<dbReference type="InterPro" id="IPR048267">
    <property type="entry name" value="Arginosuc_syn_N"/>
</dbReference>
<dbReference type="Proteomes" id="UP000262607">
    <property type="component" value="Chromosome"/>
</dbReference>
<evidence type="ECO:0000259" key="8">
    <source>
        <dbReference type="Pfam" id="PF00764"/>
    </source>
</evidence>
<evidence type="ECO:0000256" key="6">
    <source>
        <dbReference type="ARBA" id="ARBA00022741"/>
    </source>
</evidence>
<dbReference type="SUPFAM" id="SSF55729">
    <property type="entry name" value="Acyl-CoA N-acyltransferases (Nat)"/>
    <property type="match status" value="1"/>
</dbReference>
<dbReference type="Gene3D" id="3.90.1260.10">
    <property type="entry name" value="Argininosuccinate synthetase, chain A, domain 2"/>
    <property type="match status" value="1"/>
</dbReference>
<name>A0AAD1CLR3_9FLAO</name>
<dbReference type="GO" id="GO:0005524">
    <property type="term" value="F:ATP binding"/>
    <property type="evidence" value="ECO:0007669"/>
    <property type="project" value="UniProtKB-KW"/>
</dbReference>
<organism evidence="10 11">
    <name type="scientific">Blattabacterium punctulatus CPU2</name>
    <dbReference type="NCBI Taxonomy" id="1457032"/>
    <lineage>
        <taxon>Bacteria</taxon>
        <taxon>Pseudomonadati</taxon>
        <taxon>Bacteroidota</taxon>
        <taxon>Flavobacteriia</taxon>
        <taxon>Flavobacteriales</taxon>
        <taxon>Blattabacteriaceae</taxon>
        <taxon>Blattabacterium</taxon>
    </lineage>
</organism>
<dbReference type="InterPro" id="IPR001518">
    <property type="entry name" value="Arginosuc_synth"/>
</dbReference>
<accession>A0AAD1CLR3</accession>
<dbReference type="GO" id="GO:0005737">
    <property type="term" value="C:cytoplasm"/>
    <property type="evidence" value="ECO:0007669"/>
    <property type="project" value="TreeGrafter"/>
</dbReference>
<dbReference type="EC" id="6.3.4.5" evidence="2"/>
<dbReference type="GO" id="GO:0006526">
    <property type="term" value="P:L-arginine biosynthetic process"/>
    <property type="evidence" value="ECO:0007669"/>
    <property type="project" value="UniProtKB-KW"/>
</dbReference>
<dbReference type="InterPro" id="IPR024074">
    <property type="entry name" value="AS_cat/multimer_dom_body"/>
</dbReference>
<dbReference type="SUPFAM" id="SSF52402">
    <property type="entry name" value="Adenine nucleotide alpha hydrolases-like"/>
    <property type="match status" value="1"/>
</dbReference>
<sequence length="589" mass="67534">MKIKVRVSHEEDTKYASLICKKIQESAKIRGTGIAKKDPEYIKSKMINGNAVMAFYNGKIAGFIYLEVYQNKEFVVNSGLIVFPEFRKKGLANIIKIEIFKLSRKKFPNSKIFSITTSHSVIKMNTKLGFNPVSFSELTQSEEFWKGCKSCANFDILTRNKRNMCLCTGLLYKPSESYEDKTVQKKNIDNLIRGDKIILAYSGGLDTSYCLKYLIQKGYDVHTVIINTGGFKEEELKKIEERALNIGSKSHKTIDAIEYYYQNCIKYLIFGNILKNNTYPLSVSSERIFHAIKIAQYATFIKAKAIAHGSTGAGNDQIRFDIAFQIICPDKITLSPIRDLRISRTEEIEYLRNWGISICWNEAEYSINKGIWGTSIGGKETLTSYQDFPDEAYPTKLSRKKSENLELEFEKGELVSVNKEKGKAIKNILKIEKIASQFAIGRGIHIGDTILGIKGRVAFEASAAIIIIKAHHLLEKHILTKWQLHWKEQLSNWYGILLHEAQYLDPVMRDIEMFLTSTQKRLTGTVYIILHPYRFHLVGIKSEFDLMESNMAKYGEMNYSWTAEDVKGFTKILSNQMKMYHNLNKNKKK</sequence>
<dbReference type="PANTHER" id="PTHR11587:SF2">
    <property type="entry name" value="ARGININOSUCCINATE SYNTHASE"/>
    <property type="match status" value="1"/>
</dbReference>